<keyword evidence="7 9" id="KW-1133">Transmembrane helix</keyword>
<reference evidence="11 12" key="1">
    <citation type="submission" date="2023-08" db="EMBL/GenBank/DDBJ databases">
        <title>Rhodoferax potami sp. nov. and Rhodoferax mekongensis sp. nov., isolated from the Mekong River in Thailand.</title>
        <authorList>
            <person name="Kitikhun S."/>
            <person name="Charoenyingcharoen P."/>
            <person name="Siriarchawattana P."/>
            <person name="Likhitrattanapisal S."/>
            <person name="Nilsakha T."/>
            <person name="Chanpet A."/>
            <person name="Rattanawaree P."/>
            <person name="Ingsriswang S."/>
        </authorList>
    </citation>
    <scope>NUCLEOTIDE SEQUENCE [LARGE SCALE GENOMIC DNA]</scope>
    <source>
        <strain evidence="11 12">TBRC 17660</strain>
    </source>
</reference>
<sequence>MPYPASVWPPRMAALLLSTLAALSAVYWGLHWRLPAQQAMAGVAEPAEQALDVSAVARGLGAAPEGAAQPAVVAAPAAEASRFVLQGVLGGDRAGAALIAIDNKPAKPFALGAELASGWQLTRVSGRTVTIGRQGAELELSLPPLALPATAKKAP</sequence>
<gene>
    <name evidence="11" type="ORF">RAE19_05745</name>
</gene>
<keyword evidence="5 9" id="KW-0812">Transmembrane</keyword>
<dbReference type="Gene3D" id="2.30.30.830">
    <property type="match status" value="1"/>
</dbReference>
<evidence type="ECO:0000313" key="12">
    <source>
        <dbReference type="Proteomes" id="UP001321700"/>
    </source>
</evidence>
<keyword evidence="3" id="KW-1003">Cell membrane</keyword>
<protein>
    <submittedName>
        <fullName evidence="11">Type II secretion system protein N</fullName>
    </submittedName>
</protein>
<dbReference type="RefSeq" id="WP_313874012.1">
    <property type="nucleotide sequence ID" value="NZ_JAVBIK010000001.1"/>
</dbReference>
<proteinExistence type="predicted"/>
<evidence type="ECO:0000256" key="3">
    <source>
        <dbReference type="ARBA" id="ARBA00022475"/>
    </source>
</evidence>
<dbReference type="EMBL" id="JAVBIK010000001">
    <property type="protein sequence ID" value="MDT7518237.1"/>
    <property type="molecule type" value="Genomic_DNA"/>
</dbReference>
<feature type="transmembrane region" description="Helical" evidence="9">
    <location>
        <begin position="12"/>
        <end position="30"/>
    </location>
</feature>
<accession>A0ABU3KLV1</accession>
<name>A0ABU3KLV1_9BURK</name>
<dbReference type="Pfam" id="PF11356">
    <property type="entry name" value="T2SSC"/>
    <property type="match status" value="1"/>
</dbReference>
<keyword evidence="12" id="KW-1185">Reference proteome</keyword>
<feature type="domain" description="Type II secretion system protein GspC N-terminal" evidence="10">
    <location>
        <begin position="18"/>
        <end position="142"/>
    </location>
</feature>
<keyword evidence="8 9" id="KW-0472">Membrane</keyword>
<keyword evidence="4" id="KW-0997">Cell inner membrane</keyword>
<evidence type="ECO:0000256" key="9">
    <source>
        <dbReference type="SAM" id="Phobius"/>
    </source>
</evidence>
<dbReference type="InterPro" id="IPR024961">
    <property type="entry name" value="T2SS_GspC_N"/>
</dbReference>
<keyword evidence="2" id="KW-0813">Transport</keyword>
<comment type="caution">
    <text evidence="11">The sequence shown here is derived from an EMBL/GenBank/DDBJ whole genome shotgun (WGS) entry which is preliminary data.</text>
</comment>
<evidence type="ECO:0000256" key="6">
    <source>
        <dbReference type="ARBA" id="ARBA00022927"/>
    </source>
</evidence>
<comment type="subcellular location">
    <subcellularLocation>
        <location evidence="1">Cell inner membrane</location>
    </subcellularLocation>
</comment>
<evidence type="ECO:0000256" key="8">
    <source>
        <dbReference type="ARBA" id="ARBA00023136"/>
    </source>
</evidence>
<evidence type="ECO:0000313" key="11">
    <source>
        <dbReference type="EMBL" id="MDT7518237.1"/>
    </source>
</evidence>
<evidence type="ECO:0000256" key="4">
    <source>
        <dbReference type="ARBA" id="ARBA00022519"/>
    </source>
</evidence>
<evidence type="ECO:0000256" key="1">
    <source>
        <dbReference type="ARBA" id="ARBA00004533"/>
    </source>
</evidence>
<keyword evidence="6" id="KW-0653">Protein transport</keyword>
<evidence type="ECO:0000256" key="5">
    <source>
        <dbReference type="ARBA" id="ARBA00022692"/>
    </source>
</evidence>
<evidence type="ECO:0000256" key="2">
    <source>
        <dbReference type="ARBA" id="ARBA00022448"/>
    </source>
</evidence>
<evidence type="ECO:0000259" key="10">
    <source>
        <dbReference type="Pfam" id="PF11356"/>
    </source>
</evidence>
<organism evidence="11 12">
    <name type="scientific">Rhodoferax potami</name>
    <dbReference type="NCBI Taxonomy" id="3068338"/>
    <lineage>
        <taxon>Bacteria</taxon>
        <taxon>Pseudomonadati</taxon>
        <taxon>Pseudomonadota</taxon>
        <taxon>Betaproteobacteria</taxon>
        <taxon>Burkholderiales</taxon>
        <taxon>Comamonadaceae</taxon>
        <taxon>Rhodoferax</taxon>
    </lineage>
</organism>
<evidence type="ECO:0000256" key="7">
    <source>
        <dbReference type="ARBA" id="ARBA00022989"/>
    </source>
</evidence>
<dbReference type="Proteomes" id="UP001321700">
    <property type="component" value="Unassembled WGS sequence"/>
</dbReference>